<gene>
    <name evidence="1" type="ORF">R3P38DRAFT_3255848</name>
</gene>
<name>A0AAW0DPR2_9AGAR</name>
<evidence type="ECO:0000313" key="2">
    <source>
        <dbReference type="Proteomes" id="UP001362999"/>
    </source>
</evidence>
<reference evidence="1 2" key="1">
    <citation type="journal article" date="2024" name="J Genomics">
        <title>Draft genome sequencing and assembly of Favolaschia claudopus CIRM-BRFM 2984 isolated from oak limbs.</title>
        <authorList>
            <person name="Navarro D."/>
            <person name="Drula E."/>
            <person name="Chaduli D."/>
            <person name="Cazenave R."/>
            <person name="Ahrendt S."/>
            <person name="Wang J."/>
            <person name="Lipzen A."/>
            <person name="Daum C."/>
            <person name="Barry K."/>
            <person name="Grigoriev I.V."/>
            <person name="Favel A."/>
            <person name="Rosso M.N."/>
            <person name="Martin F."/>
        </authorList>
    </citation>
    <scope>NUCLEOTIDE SEQUENCE [LARGE SCALE GENOMIC DNA]</scope>
    <source>
        <strain evidence="1 2">CIRM-BRFM 2984</strain>
    </source>
</reference>
<dbReference type="EMBL" id="JAWWNJ010000007">
    <property type="protein sequence ID" value="KAK7052764.1"/>
    <property type="molecule type" value="Genomic_DNA"/>
</dbReference>
<organism evidence="1 2">
    <name type="scientific">Favolaschia claudopus</name>
    <dbReference type="NCBI Taxonomy" id="2862362"/>
    <lineage>
        <taxon>Eukaryota</taxon>
        <taxon>Fungi</taxon>
        <taxon>Dikarya</taxon>
        <taxon>Basidiomycota</taxon>
        <taxon>Agaricomycotina</taxon>
        <taxon>Agaricomycetes</taxon>
        <taxon>Agaricomycetidae</taxon>
        <taxon>Agaricales</taxon>
        <taxon>Marasmiineae</taxon>
        <taxon>Mycenaceae</taxon>
        <taxon>Favolaschia</taxon>
    </lineage>
</organism>
<comment type="caution">
    <text evidence="1">The sequence shown here is derived from an EMBL/GenBank/DDBJ whole genome shotgun (WGS) entry which is preliminary data.</text>
</comment>
<evidence type="ECO:0008006" key="3">
    <source>
        <dbReference type="Google" id="ProtNLM"/>
    </source>
</evidence>
<sequence length="389" mass="44322">MIQNPLLVQELLERCISFISDLDDLSLRGQTSALLSCALVSRSWVHPAQANLLCAPHLTNPTTRAPGPSLLRLLSTLDSFPYLIPHVRLLALDVVFSAMQSRTSQTVEHLPFTNLHSVSIRVARCEPALQVLFRLPTLAHINIRAIVVHLSDFTGIWQHCTPSIRHLQLQIFFNFVTNTTQNTNDSRIRGELIKLASLQLILNYSRPAQEHSFDPYSWILYPFDLSQVEYLSIRDSKGASRAQFGTKVKLLDVYATPREPALDLSMFPQLSVFRISRVAKITPALLDTLSSITPNVRRVMIDLDYEDLDYDILGYWRSTRLRKAECPRLDSILSTLRSECVELEATPRGKAYKVAVKSFPKLMACNKFSLVPRQEELSEEWWMDLVKMM</sequence>
<accession>A0AAW0DPR2</accession>
<protein>
    <recommendedName>
        <fullName evidence="3">F-box domain-containing protein</fullName>
    </recommendedName>
</protein>
<evidence type="ECO:0000313" key="1">
    <source>
        <dbReference type="EMBL" id="KAK7052764.1"/>
    </source>
</evidence>
<dbReference type="AlphaFoldDB" id="A0AAW0DPR2"/>
<dbReference type="Proteomes" id="UP001362999">
    <property type="component" value="Unassembled WGS sequence"/>
</dbReference>
<keyword evidence="2" id="KW-1185">Reference proteome</keyword>
<proteinExistence type="predicted"/>